<dbReference type="RefSeq" id="WP_032076110.1">
    <property type="nucleotide sequence ID" value="NZ_CP020953.1"/>
</dbReference>
<dbReference type="AlphaFoldDB" id="A0A2U8DLL8"/>
<reference evidence="2" key="1">
    <citation type="submission" date="2017-04" db="EMBL/GenBank/DDBJ databases">
        <authorList>
            <person name="Song Y."/>
            <person name="Cho B.-K."/>
        </authorList>
    </citation>
    <scope>NUCLEOTIDE SEQUENCE [LARGE SCALE GENOMIC DNA]</scope>
    <source>
        <strain evidence="2">SL1</strain>
    </source>
</reference>
<dbReference type="KEGG" id="cdrk:B9W14_00795"/>
<evidence type="ECO:0000313" key="2">
    <source>
        <dbReference type="Proteomes" id="UP000244910"/>
    </source>
</evidence>
<evidence type="ECO:0008006" key="3">
    <source>
        <dbReference type="Google" id="ProtNLM"/>
    </source>
</evidence>
<gene>
    <name evidence="1" type="ORF">B9W14_00795</name>
</gene>
<evidence type="ECO:0000313" key="1">
    <source>
        <dbReference type="EMBL" id="AWI03102.1"/>
    </source>
</evidence>
<dbReference type="InterPro" id="IPR009303">
    <property type="entry name" value="DUF960"/>
</dbReference>
<dbReference type="EMBL" id="CP020953">
    <property type="protein sequence ID" value="AWI03102.1"/>
    <property type="molecule type" value="Genomic_DNA"/>
</dbReference>
<dbReference type="OrthoDB" id="1756859at2"/>
<keyword evidence="2" id="KW-1185">Reference proteome</keyword>
<dbReference type="Gene3D" id="3.10.450.150">
    <property type="entry name" value="enterococcus faecalis protein"/>
    <property type="match status" value="1"/>
</dbReference>
<proteinExistence type="predicted"/>
<protein>
    <recommendedName>
        <fullName evidence="3">DUF960 domain-containing protein</fullName>
    </recommendedName>
</protein>
<accession>A0A2U8DLL8</accession>
<dbReference type="Pfam" id="PF06124">
    <property type="entry name" value="DUF960"/>
    <property type="match status" value="1"/>
</dbReference>
<sequence length="102" mass="12233">MFDKNRYITRGVKEEIGLDIQILIWSYIDALKKRKDINVDYLQVFELNTINRNDIFNQKLVHKQELAPYEKLYLLNVEEPVNKKVYVIDEGDYSTMLLAEEY</sequence>
<dbReference type="Proteomes" id="UP000244910">
    <property type="component" value="Chromosome"/>
</dbReference>
<name>A0A2U8DLL8_9CLOT</name>
<organism evidence="1 2">
    <name type="scientific">Clostridium drakei</name>
    <dbReference type="NCBI Taxonomy" id="332101"/>
    <lineage>
        <taxon>Bacteria</taxon>
        <taxon>Bacillati</taxon>
        <taxon>Bacillota</taxon>
        <taxon>Clostridia</taxon>
        <taxon>Eubacteriales</taxon>
        <taxon>Clostridiaceae</taxon>
        <taxon>Clostridium</taxon>
    </lineage>
</organism>